<dbReference type="Gene3D" id="1.20.5.1930">
    <property type="match status" value="1"/>
</dbReference>
<evidence type="ECO:0000313" key="12">
    <source>
        <dbReference type="Proteomes" id="UP000317982"/>
    </source>
</evidence>
<feature type="domain" description="Histidine kinase/HSP90-like ATPase" evidence="9">
    <location>
        <begin position="278"/>
        <end position="364"/>
    </location>
</feature>
<evidence type="ECO:0000256" key="8">
    <source>
        <dbReference type="ARBA" id="ARBA00023012"/>
    </source>
</evidence>
<dbReference type="EMBL" id="VIRS01000005">
    <property type="protein sequence ID" value="TQS45355.1"/>
    <property type="molecule type" value="Genomic_DNA"/>
</dbReference>
<dbReference type="InParanoid" id="A0A545AXN2"/>
<dbReference type="InterPro" id="IPR036890">
    <property type="entry name" value="HATPase_C_sf"/>
</dbReference>
<dbReference type="PANTHER" id="PTHR24421:SF10">
    <property type="entry name" value="NITRATE_NITRITE SENSOR PROTEIN NARQ"/>
    <property type="match status" value="1"/>
</dbReference>
<proteinExistence type="predicted"/>
<evidence type="ECO:0000256" key="7">
    <source>
        <dbReference type="ARBA" id="ARBA00022840"/>
    </source>
</evidence>
<organism evidence="11 12">
    <name type="scientific">Cryptosporangium phraense</name>
    <dbReference type="NCBI Taxonomy" id="2593070"/>
    <lineage>
        <taxon>Bacteria</taxon>
        <taxon>Bacillati</taxon>
        <taxon>Actinomycetota</taxon>
        <taxon>Actinomycetes</taxon>
        <taxon>Cryptosporangiales</taxon>
        <taxon>Cryptosporangiaceae</taxon>
        <taxon>Cryptosporangium</taxon>
    </lineage>
</organism>
<dbReference type="Pfam" id="PF07730">
    <property type="entry name" value="HisKA_3"/>
    <property type="match status" value="1"/>
</dbReference>
<accession>A0A545AXN2</accession>
<evidence type="ECO:0000259" key="10">
    <source>
        <dbReference type="Pfam" id="PF07730"/>
    </source>
</evidence>
<dbReference type="InterPro" id="IPR050482">
    <property type="entry name" value="Sensor_HK_TwoCompSys"/>
</dbReference>
<dbReference type="InterPro" id="IPR003594">
    <property type="entry name" value="HATPase_dom"/>
</dbReference>
<keyword evidence="5" id="KW-0547">Nucleotide-binding</keyword>
<evidence type="ECO:0000313" key="11">
    <source>
        <dbReference type="EMBL" id="TQS45355.1"/>
    </source>
</evidence>
<keyword evidence="6 11" id="KW-0418">Kinase</keyword>
<dbReference type="Gene3D" id="3.30.565.10">
    <property type="entry name" value="Histidine kinase-like ATPase, C-terminal domain"/>
    <property type="match status" value="1"/>
</dbReference>
<dbReference type="GO" id="GO:0016020">
    <property type="term" value="C:membrane"/>
    <property type="evidence" value="ECO:0007669"/>
    <property type="project" value="InterPro"/>
</dbReference>
<dbReference type="OrthoDB" id="227596at2"/>
<evidence type="ECO:0000256" key="1">
    <source>
        <dbReference type="ARBA" id="ARBA00000085"/>
    </source>
</evidence>
<dbReference type="AlphaFoldDB" id="A0A545AXN2"/>
<keyword evidence="4" id="KW-0808">Transferase</keyword>
<comment type="caution">
    <text evidence="11">The sequence shown here is derived from an EMBL/GenBank/DDBJ whole genome shotgun (WGS) entry which is preliminary data.</text>
</comment>
<dbReference type="EC" id="2.7.13.3" evidence="2"/>
<evidence type="ECO:0000256" key="5">
    <source>
        <dbReference type="ARBA" id="ARBA00022741"/>
    </source>
</evidence>
<feature type="domain" description="Signal transduction histidine kinase subgroup 3 dimerisation and phosphoacceptor" evidence="10">
    <location>
        <begin position="175"/>
        <end position="236"/>
    </location>
</feature>
<keyword evidence="12" id="KW-1185">Reference proteome</keyword>
<evidence type="ECO:0000256" key="6">
    <source>
        <dbReference type="ARBA" id="ARBA00022777"/>
    </source>
</evidence>
<reference evidence="11 12" key="1">
    <citation type="submission" date="2019-07" db="EMBL/GenBank/DDBJ databases">
        <title>Cryptosporangium phraense sp. nov., isolated from plant litter.</title>
        <authorList>
            <person name="Suriyachadkun C."/>
        </authorList>
    </citation>
    <scope>NUCLEOTIDE SEQUENCE [LARGE SCALE GENOMIC DNA]</scope>
    <source>
        <strain evidence="11 12">A-T 5661</strain>
    </source>
</reference>
<dbReference type="Proteomes" id="UP000317982">
    <property type="component" value="Unassembled WGS sequence"/>
</dbReference>
<gene>
    <name evidence="11" type="ORF">FL583_09730</name>
</gene>
<name>A0A545AXN2_9ACTN</name>
<evidence type="ECO:0000256" key="3">
    <source>
        <dbReference type="ARBA" id="ARBA00022553"/>
    </source>
</evidence>
<evidence type="ECO:0000259" key="9">
    <source>
        <dbReference type="Pfam" id="PF02518"/>
    </source>
</evidence>
<dbReference type="GO" id="GO:0005524">
    <property type="term" value="F:ATP binding"/>
    <property type="evidence" value="ECO:0007669"/>
    <property type="project" value="UniProtKB-KW"/>
</dbReference>
<dbReference type="RefSeq" id="WP_142704220.1">
    <property type="nucleotide sequence ID" value="NZ_VIRS01000005.1"/>
</dbReference>
<dbReference type="GO" id="GO:0000155">
    <property type="term" value="F:phosphorelay sensor kinase activity"/>
    <property type="evidence" value="ECO:0007669"/>
    <property type="project" value="InterPro"/>
</dbReference>
<dbReference type="GO" id="GO:0046983">
    <property type="term" value="F:protein dimerization activity"/>
    <property type="evidence" value="ECO:0007669"/>
    <property type="project" value="InterPro"/>
</dbReference>
<protein>
    <recommendedName>
        <fullName evidence="2">histidine kinase</fullName>
        <ecNumber evidence="2">2.7.13.3</ecNumber>
    </recommendedName>
</protein>
<keyword evidence="7" id="KW-0067">ATP-binding</keyword>
<evidence type="ECO:0000256" key="4">
    <source>
        <dbReference type="ARBA" id="ARBA00022679"/>
    </source>
</evidence>
<keyword evidence="3" id="KW-0597">Phosphoprotein</keyword>
<comment type="catalytic activity">
    <reaction evidence="1">
        <text>ATP + protein L-histidine = ADP + protein N-phospho-L-histidine.</text>
        <dbReference type="EC" id="2.7.13.3"/>
    </reaction>
</comment>
<dbReference type="Pfam" id="PF02518">
    <property type="entry name" value="HATPase_c"/>
    <property type="match status" value="1"/>
</dbReference>
<dbReference type="SUPFAM" id="SSF55874">
    <property type="entry name" value="ATPase domain of HSP90 chaperone/DNA topoisomerase II/histidine kinase"/>
    <property type="match status" value="1"/>
</dbReference>
<sequence>MFRLLRSAWDEPRPPDVPRRTRRDYALVAAFALAVLAEAAARSTLENRGATTAIALALLPALLIRRDHPLASVVIAFGITGLAAPVIGGEPRLSAMVYLLFLPYALYRWGSGAQIVVGSAVVLAKLASSLLVADFGPTEAGQGLAVLVATAALATAFRYRASARTRELARARSFEREQLARDLHDTVAHHVSAIAVRAQAGIAVPEAAVETLRVIEAEASRTLAEMRAIVRTLRDDEVADRAPLPGLPDVAGLADRRADPPVDVELADVSTIPTPVATALYRLAQESVTNARRHARRATRIEVRVTADDTSVHLRVHDDGEPATANGTGYGLRGMAERAALLGGSCEAGPDPERGWTVTARLPRA</sequence>
<keyword evidence="8" id="KW-0902">Two-component regulatory system</keyword>
<evidence type="ECO:0000256" key="2">
    <source>
        <dbReference type="ARBA" id="ARBA00012438"/>
    </source>
</evidence>
<dbReference type="InterPro" id="IPR011712">
    <property type="entry name" value="Sig_transdc_His_kin_sub3_dim/P"/>
</dbReference>
<dbReference type="CDD" id="cd16917">
    <property type="entry name" value="HATPase_UhpB-NarQ-NarX-like"/>
    <property type="match status" value="1"/>
</dbReference>
<dbReference type="PANTHER" id="PTHR24421">
    <property type="entry name" value="NITRATE/NITRITE SENSOR PROTEIN NARX-RELATED"/>
    <property type="match status" value="1"/>
</dbReference>